<dbReference type="EMBL" id="CAMXCT030002890">
    <property type="protein sequence ID" value="CAL4788447.1"/>
    <property type="molecule type" value="Genomic_DNA"/>
</dbReference>
<dbReference type="Gene3D" id="3.30.40.10">
    <property type="entry name" value="Zinc/RING finger domain, C3HC4 (zinc finger)"/>
    <property type="match status" value="1"/>
</dbReference>
<protein>
    <submittedName>
        <fullName evidence="5">RING-H2 finger protein ATL79 (RING-type E 3 ubiquitin transferase ATL79)</fullName>
    </submittedName>
</protein>
<dbReference type="InterPro" id="IPR001841">
    <property type="entry name" value="Znf_RING"/>
</dbReference>
<dbReference type="OrthoDB" id="312895at2759"/>
<keyword evidence="6" id="KW-1185">Reference proteome</keyword>
<dbReference type="GO" id="GO:0008270">
    <property type="term" value="F:zinc ion binding"/>
    <property type="evidence" value="ECO:0007669"/>
    <property type="project" value="UniProtKB-KW"/>
</dbReference>
<dbReference type="SMART" id="SM00184">
    <property type="entry name" value="RING"/>
    <property type="match status" value="1"/>
</dbReference>
<evidence type="ECO:0000256" key="1">
    <source>
        <dbReference type="PROSITE-ProRule" id="PRU00175"/>
    </source>
</evidence>
<evidence type="ECO:0000259" key="3">
    <source>
        <dbReference type="PROSITE" id="PS50089"/>
    </source>
</evidence>
<gene>
    <name evidence="4" type="ORF">C1SCF055_LOCUS27208</name>
</gene>
<dbReference type="EMBL" id="CAMXCT010002890">
    <property type="protein sequence ID" value="CAI4001135.1"/>
    <property type="molecule type" value="Genomic_DNA"/>
</dbReference>
<organism evidence="4">
    <name type="scientific">Cladocopium goreaui</name>
    <dbReference type="NCBI Taxonomy" id="2562237"/>
    <lineage>
        <taxon>Eukaryota</taxon>
        <taxon>Sar</taxon>
        <taxon>Alveolata</taxon>
        <taxon>Dinophyceae</taxon>
        <taxon>Suessiales</taxon>
        <taxon>Symbiodiniaceae</taxon>
        <taxon>Cladocopium</taxon>
    </lineage>
</organism>
<dbReference type="PANTHER" id="PTHR22765:SF434">
    <property type="entry name" value="GB|AAD18119.1-RELATED"/>
    <property type="match status" value="1"/>
</dbReference>
<keyword evidence="5" id="KW-0808">Transferase</keyword>
<dbReference type="GO" id="GO:0061630">
    <property type="term" value="F:ubiquitin protein ligase activity"/>
    <property type="evidence" value="ECO:0007669"/>
    <property type="project" value="TreeGrafter"/>
</dbReference>
<name>A0A9P1G818_9DINO</name>
<dbReference type="AlphaFoldDB" id="A0A9P1G818"/>
<dbReference type="Pfam" id="PF13639">
    <property type="entry name" value="zf-RING_2"/>
    <property type="match status" value="1"/>
</dbReference>
<keyword evidence="1" id="KW-0863">Zinc-finger</keyword>
<evidence type="ECO:0000313" key="6">
    <source>
        <dbReference type="Proteomes" id="UP001152797"/>
    </source>
</evidence>
<proteinExistence type="predicted"/>
<accession>A0A9P1G818</accession>
<feature type="transmembrane region" description="Helical" evidence="2">
    <location>
        <begin position="131"/>
        <end position="155"/>
    </location>
</feature>
<evidence type="ECO:0000313" key="5">
    <source>
        <dbReference type="EMBL" id="CAL4788447.1"/>
    </source>
</evidence>
<feature type="transmembrane region" description="Helical" evidence="2">
    <location>
        <begin position="108"/>
        <end position="125"/>
    </location>
</feature>
<keyword evidence="1" id="KW-0479">Metal-binding</keyword>
<dbReference type="Proteomes" id="UP001152797">
    <property type="component" value="Unassembled WGS sequence"/>
</dbReference>
<keyword evidence="1" id="KW-0862">Zinc</keyword>
<dbReference type="EMBL" id="CAMXCT020002890">
    <property type="protein sequence ID" value="CAL1154510.1"/>
    <property type="molecule type" value="Genomic_DNA"/>
</dbReference>
<dbReference type="PROSITE" id="PS50089">
    <property type="entry name" value="ZF_RING_2"/>
    <property type="match status" value="1"/>
</dbReference>
<evidence type="ECO:0000256" key="2">
    <source>
        <dbReference type="SAM" id="Phobius"/>
    </source>
</evidence>
<keyword evidence="2" id="KW-1133">Transmembrane helix</keyword>
<keyword evidence="2" id="KW-0472">Membrane</keyword>
<reference evidence="4" key="1">
    <citation type="submission" date="2022-10" db="EMBL/GenBank/DDBJ databases">
        <authorList>
            <person name="Chen Y."/>
            <person name="Dougan E. K."/>
            <person name="Chan C."/>
            <person name="Rhodes N."/>
            <person name="Thang M."/>
        </authorList>
    </citation>
    <scope>NUCLEOTIDE SEQUENCE</scope>
</reference>
<dbReference type="PANTHER" id="PTHR22765">
    <property type="entry name" value="RING FINGER AND PROTEASE ASSOCIATED DOMAIN-CONTAINING"/>
    <property type="match status" value="1"/>
</dbReference>
<comment type="caution">
    <text evidence="4">The sequence shown here is derived from an EMBL/GenBank/DDBJ whole genome shotgun (WGS) entry which is preliminary data.</text>
</comment>
<dbReference type="GO" id="GO:0006511">
    <property type="term" value="P:ubiquitin-dependent protein catabolic process"/>
    <property type="evidence" value="ECO:0007669"/>
    <property type="project" value="TreeGrafter"/>
</dbReference>
<reference evidence="5 6" key="2">
    <citation type="submission" date="2024-05" db="EMBL/GenBank/DDBJ databases">
        <authorList>
            <person name="Chen Y."/>
            <person name="Shah S."/>
            <person name="Dougan E. K."/>
            <person name="Thang M."/>
            <person name="Chan C."/>
        </authorList>
    </citation>
    <scope>NUCLEOTIDE SEQUENCE [LARGE SCALE GENOMIC DNA]</scope>
</reference>
<sequence>MPLGCHAVLQRLLLCDLTMVCQSALHRMILFMPPMEILMALPTVWYLALIFDPFVAIALVCVRFLQCGFRLHQMMWMSTLLLESPGCPEYIIADLARCPALDRCCSRLLSLLLTVLNILWLMMLLESPVEPFFKVVLMIGNISMLTCDFMVLSYLSWKQPLTLPRQDVGNVGMAMAQAARPRRPRPRPQRKGDPTVPMIIELEADEAPGICSICLSDLQSGDDAQQLPCQHVFHTHCIREWLLRSSYCPLRCPQQVLPVQKSRNPAPVEEFVSVLPGQVEPLDG</sequence>
<dbReference type="InterPro" id="IPR051826">
    <property type="entry name" value="E3_ubiquitin-ligase_domain"/>
</dbReference>
<evidence type="ECO:0000313" key="4">
    <source>
        <dbReference type="EMBL" id="CAI4001135.1"/>
    </source>
</evidence>
<dbReference type="InterPro" id="IPR013083">
    <property type="entry name" value="Znf_RING/FYVE/PHD"/>
</dbReference>
<keyword evidence="2" id="KW-0812">Transmembrane</keyword>
<feature type="domain" description="RING-type" evidence="3">
    <location>
        <begin position="211"/>
        <end position="250"/>
    </location>
</feature>
<dbReference type="SUPFAM" id="SSF57850">
    <property type="entry name" value="RING/U-box"/>
    <property type="match status" value="1"/>
</dbReference>
<feature type="transmembrane region" description="Helical" evidence="2">
    <location>
        <begin position="44"/>
        <end position="65"/>
    </location>
</feature>